<feature type="compositionally biased region" description="Low complexity" evidence="1">
    <location>
        <begin position="1"/>
        <end position="12"/>
    </location>
</feature>
<gene>
    <name evidence="3" type="ORF">H257_14867</name>
</gene>
<feature type="transmembrane region" description="Helical" evidence="2">
    <location>
        <begin position="143"/>
        <end position="166"/>
    </location>
</feature>
<feature type="transmembrane region" description="Helical" evidence="2">
    <location>
        <begin position="172"/>
        <end position="195"/>
    </location>
</feature>
<feature type="region of interest" description="Disordered" evidence="1">
    <location>
        <begin position="110"/>
        <end position="129"/>
    </location>
</feature>
<feature type="non-terminal residue" evidence="3">
    <location>
        <position position="1"/>
    </location>
</feature>
<keyword evidence="2" id="KW-1133">Transmembrane helix</keyword>
<organism evidence="3">
    <name type="scientific">Aphanomyces astaci</name>
    <name type="common">Crayfish plague agent</name>
    <dbReference type="NCBI Taxonomy" id="112090"/>
    <lineage>
        <taxon>Eukaryota</taxon>
        <taxon>Sar</taxon>
        <taxon>Stramenopiles</taxon>
        <taxon>Oomycota</taxon>
        <taxon>Saprolegniomycetes</taxon>
        <taxon>Saprolegniales</taxon>
        <taxon>Verrucalvaceae</taxon>
        <taxon>Aphanomyces</taxon>
    </lineage>
</organism>
<protein>
    <submittedName>
        <fullName evidence="3">Uncharacterized protein</fullName>
    </submittedName>
</protein>
<keyword evidence="2" id="KW-0812">Transmembrane</keyword>
<evidence type="ECO:0000313" key="3">
    <source>
        <dbReference type="EMBL" id="ETV69501.1"/>
    </source>
</evidence>
<dbReference type="VEuPathDB" id="FungiDB:H257_14867"/>
<dbReference type="EMBL" id="KI913176">
    <property type="protein sequence ID" value="ETV69501.1"/>
    <property type="molecule type" value="Genomic_DNA"/>
</dbReference>
<proteinExistence type="predicted"/>
<feature type="compositionally biased region" description="Low complexity" evidence="1">
    <location>
        <begin position="52"/>
        <end position="66"/>
    </location>
</feature>
<dbReference type="AlphaFoldDB" id="W4FRB1"/>
<dbReference type="OrthoDB" id="79481at2759"/>
<accession>W4FRB1</accession>
<feature type="region of interest" description="Disordered" evidence="1">
    <location>
        <begin position="1"/>
        <end position="104"/>
    </location>
</feature>
<keyword evidence="2" id="KW-0472">Membrane</keyword>
<sequence>MSKSSPVSSSTKSSHRILLGMYQSIPPSEPVPPLDPNAAPSTNATPVAPVDLQYQLYQQQQQQRYQTARQPSASSFFKAPPTAAAGPKQPPRPTHVATAVPVNSSNQSPYTSLFTRTPQSQPQQSSTRPSAFSRYLARLGRSLALLGLSIFSAVFSVGTLGLFMILTSFASGWLSVLFTTFFVLNLLICFIGPLTKLDVYLSHQRHLLQQAVLAESVDIFGDCGS</sequence>
<evidence type="ECO:0000256" key="2">
    <source>
        <dbReference type="SAM" id="Phobius"/>
    </source>
</evidence>
<dbReference type="RefSeq" id="XP_009841074.1">
    <property type="nucleotide sequence ID" value="XM_009842772.1"/>
</dbReference>
<name>W4FRB1_APHAT</name>
<dbReference type="GeneID" id="20816863"/>
<reference evidence="3" key="1">
    <citation type="submission" date="2013-12" db="EMBL/GenBank/DDBJ databases">
        <title>The Genome Sequence of Aphanomyces astaci APO3.</title>
        <authorList>
            <consortium name="The Broad Institute Genomics Platform"/>
            <person name="Russ C."/>
            <person name="Tyler B."/>
            <person name="van West P."/>
            <person name="Dieguez-Uribeondo J."/>
            <person name="Young S.K."/>
            <person name="Zeng Q."/>
            <person name="Gargeya S."/>
            <person name="Fitzgerald M."/>
            <person name="Abouelleil A."/>
            <person name="Alvarado L."/>
            <person name="Chapman S.B."/>
            <person name="Gainer-Dewar J."/>
            <person name="Goldberg J."/>
            <person name="Griggs A."/>
            <person name="Gujja S."/>
            <person name="Hansen M."/>
            <person name="Howarth C."/>
            <person name="Imamovic A."/>
            <person name="Ireland A."/>
            <person name="Larimer J."/>
            <person name="McCowan C."/>
            <person name="Murphy C."/>
            <person name="Pearson M."/>
            <person name="Poon T.W."/>
            <person name="Priest M."/>
            <person name="Roberts A."/>
            <person name="Saif S."/>
            <person name="Shea T."/>
            <person name="Sykes S."/>
            <person name="Wortman J."/>
            <person name="Nusbaum C."/>
            <person name="Birren B."/>
        </authorList>
    </citation>
    <scope>NUCLEOTIDE SEQUENCE [LARGE SCALE GENOMIC DNA]</scope>
    <source>
        <strain evidence="3">APO3</strain>
    </source>
</reference>
<evidence type="ECO:0000256" key="1">
    <source>
        <dbReference type="SAM" id="MobiDB-lite"/>
    </source>
</evidence>
<feature type="compositionally biased region" description="Low complexity" evidence="1">
    <location>
        <begin position="115"/>
        <end position="129"/>
    </location>
</feature>